<feature type="domain" description="Protein ENHANCED DISEASE RESISTANCE 2 C-terminal" evidence="1">
    <location>
        <begin position="1"/>
        <end position="55"/>
    </location>
</feature>
<proteinExistence type="predicted"/>
<evidence type="ECO:0000313" key="3">
    <source>
        <dbReference type="Proteomes" id="UP001206925"/>
    </source>
</evidence>
<evidence type="ECO:0000259" key="1">
    <source>
        <dbReference type="Pfam" id="PF07059"/>
    </source>
</evidence>
<sequence length="64" mass="6704">IDIDVGSFALARGLASTALSCLSSLITDTAFVIQANTTDELPELLCGATRLNHVDVSRAIWANA</sequence>
<dbReference type="InterPro" id="IPR009769">
    <property type="entry name" value="EDR2_C"/>
</dbReference>
<gene>
    <name evidence="2" type="ORF">M8C21_019289</name>
</gene>
<keyword evidence="3" id="KW-1185">Reference proteome</keyword>
<dbReference type="PANTHER" id="PTHR12136:SF114">
    <property type="entry name" value="PLECKSTRIN DOMAIN, START DOMAIN, PROTEIN ENHANCED DISEASE RESISTANCE 2"/>
    <property type="match status" value="1"/>
</dbReference>
<dbReference type="InterPro" id="IPR045096">
    <property type="entry name" value="EDR2-like"/>
</dbReference>
<name>A0AAD5GW27_AMBAR</name>
<protein>
    <recommendedName>
        <fullName evidence="1">Protein ENHANCED DISEASE RESISTANCE 2 C-terminal domain-containing protein</fullName>
    </recommendedName>
</protein>
<reference evidence="2" key="1">
    <citation type="submission" date="2022-06" db="EMBL/GenBank/DDBJ databases">
        <title>Uncovering the hologenomic basis of an extraordinary plant invasion.</title>
        <authorList>
            <person name="Bieker V.C."/>
            <person name="Martin M.D."/>
            <person name="Gilbert T."/>
            <person name="Hodgins K."/>
            <person name="Battlay P."/>
            <person name="Petersen B."/>
            <person name="Wilson J."/>
        </authorList>
    </citation>
    <scope>NUCLEOTIDE SEQUENCE</scope>
    <source>
        <strain evidence="2">AA19_3_7</strain>
        <tissue evidence="2">Leaf</tissue>
    </source>
</reference>
<feature type="non-terminal residue" evidence="2">
    <location>
        <position position="64"/>
    </location>
</feature>
<dbReference type="EMBL" id="JAMZMK010000053">
    <property type="protein sequence ID" value="KAI7757842.1"/>
    <property type="molecule type" value="Genomic_DNA"/>
</dbReference>
<dbReference type="PANTHER" id="PTHR12136">
    <property type="entry name" value="ENHANCED DISEASE RESISTANCE-RELATED"/>
    <property type="match status" value="1"/>
</dbReference>
<dbReference type="Proteomes" id="UP001206925">
    <property type="component" value="Unassembled WGS sequence"/>
</dbReference>
<organism evidence="2 3">
    <name type="scientific">Ambrosia artemisiifolia</name>
    <name type="common">Common ragweed</name>
    <dbReference type="NCBI Taxonomy" id="4212"/>
    <lineage>
        <taxon>Eukaryota</taxon>
        <taxon>Viridiplantae</taxon>
        <taxon>Streptophyta</taxon>
        <taxon>Embryophyta</taxon>
        <taxon>Tracheophyta</taxon>
        <taxon>Spermatophyta</taxon>
        <taxon>Magnoliopsida</taxon>
        <taxon>eudicotyledons</taxon>
        <taxon>Gunneridae</taxon>
        <taxon>Pentapetalae</taxon>
        <taxon>asterids</taxon>
        <taxon>campanulids</taxon>
        <taxon>Asterales</taxon>
        <taxon>Asteraceae</taxon>
        <taxon>Asteroideae</taxon>
        <taxon>Heliantheae alliance</taxon>
        <taxon>Heliantheae</taxon>
        <taxon>Ambrosia</taxon>
    </lineage>
</organism>
<evidence type="ECO:0000313" key="2">
    <source>
        <dbReference type="EMBL" id="KAI7757842.1"/>
    </source>
</evidence>
<comment type="caution">
    <text evidence="2">The sequence shown here is derived from an EMBL/GenBank/DDBJ whole genome shotgun (WGS) entry which is preliminary data.</text>
</comment>
<dbReference type="Pfam" id="PF07059">
    <property type="entry name" value="EDR2_C"/>
    <property type="match status" value="1"/>
</dbReference>
<dbReference type="AlphaFoldDB" id="A0AAD5GW27"/>
<accession>A0AAD5GW27</accession>